<proteinExistence type="predicted"/>
<reference evidence="1" key="1">
    <citation type="submission" date="2013-11" db="EMBL/GenBank/DDBJ databases">
        <title>The Genome Sequence of Phytophthora parasitica CJ05E6.</title>
        <authorList>
            <consortium name="The Broad Institute Genomics Platform"/>
            <person name="Russ C."/>
            <person name="Tyler B."/>
            <person name="Panabieres F."/>
            <person name="Shan W."/>
            <person name="Tripathy S."/>
            <person name="Grunwald N."/>
            <person name="Machado M."/>
            <person name="Johnson C.S."/>
            <person name="Arredondo F."/>
            <person name="Hong C."/>
            <person name="Coffey M."/>
            <person name="Young S.K."/>
            <person name="Zeng Q."/>
            <person name="Gargeya S."/>
            <person name="Fitzgerald M."/>
            <person name="Abouelleil A."/>
            <person name="Alvarado L."/>
            <person name="Chapman S.B."/>
            <person name="Gainer-Dewar J."/>
            <person name="Goldberg J."/>
            <person name="Griggs A."/>
            <person name="Gujja S."/>
            <person name="Hansen M."/>
            <person name="Howarth C."/>
            <person name="Imamovic A."/>
            <person name="Ireland A."/>
            <person name="Larimer J."/>
            <person name="McCowan C."/>
            <person name="Murphy C."/>
            <person name="Pearson M."/>
            <person name="Poon T.W."/>
            <person name="Priest M."/>
            <person name="Roberts A."/>
            <person name="Saif S."/>
            <person name="Shea T."/>
            <person name="Sykes S."/>
            <person name="Wortman J."/>
            <person name="Nusbaum C."/>
            <person name="Birren B."/>
        </authorList>
    </citation>
    <scope>NUCLEOTIDE SEQUENCE [LARGE SCALE GENOMIC DNA]</scope>
    <source>
        <strain evidence="1">CJ05E6</strain>
    </source>
</reference>
<organism evidence="1">
    <name type="scientific">Phytophthora nicotianae</name>
    <name type="common">Potato buckeye rot agent</name>
    <name type="synonym">Phytophthora parasitica</name>
    <dbReference type="NCBI Taxonomy" id="4792"/>
    <lineage>
        <taxon>Eukaryota</taxon>
        <taxon>Sar</taxon>
        <taxon>Stramenopiles</taxon>
        <taxon>Oomycota</taxon>
        <taxon>Peronosporomycetes</taxon>
        <taxon>Peronosporales</taxon>
        <taxon>Peronosporaceae</taxon>
        <taxon>Phytophthora</taxon>
    </lineage>
</organism>
<dbReference type="Proteomes" id="UP000053864">
    <property type="component" value="Unassembled WGS sequence"/>
</dbReference>
<evidence type="ECO:0000313" key="1">
    <source>
        <dbReference type="EMBL" id="ETL33488.1"/>
    </source>
</evidence>
<dbReference type="VEuPathDB" id="FungiDB:PPTG_18467"/>
<dbReference type="AlphaFoldDB" id="W2IJD8"/>
<dbReference type="EMBL" id="KI674522">
    <property type="protein sequence ID" value="ETL33488.1"/>
    <property type="molecule type" value="Genomic_DNA"/>
</dbReference>
<name>W2IJD8_PHYNI</name>
<accession>W2IJD8</accession>
<protein>
    <submittedName>
        <fullName evidence="1">Uncharacterized protein</fullName>
    </submittedName>
</protein>
<gene>
    <name evidence="1" type="ORF">L916_14057</name>
</gene>
<sequence>MRYRLVRTLATSTSVSVVQRLAARRFFEQDRVVCIWKMFTEGEGIFREMHSTLTGWGSVRAMPDGSGTLAEVCVRQFPVVMNATPSVSNEFHHFLHITLDEDKESVMTTIQHRPNAQLPETSISQQM</sequence>